<dbReference type="HOGENOM" id="CLU_042433_0_0_1"/>
<dbReference type="OrthoDB" id="4582561at2759"/>
<dbReference type="KEGG" id="sapo:SAPIO_CDS4958"/>
<dbReference type="VEuPathDB" id="FungiDB:SAPIO_CDS4958"/>
<feature type="transmembrane region" description="Helical" evidence="2">
    <location>
        <begin position="205"/>
        <end position="228"/>
    </location>
</feature>
<keyword evidence="2" id="KW-0472">Membrane</keyword>
<proteinExistence type="predicted"/>
<evidence type="ECO:0000313" key="3">
    <source>
        <dbReference type="EMBL" id="KEZ43259.1"/>
    </source>
</evidence>
<feature type="transmembrane region" description="Helical" evidence="2">
    <location>
        <begin position="473"/>
        <end position="500"/>
    </location>
</feature>
<dbReference type="RefSeq" id="XP_016643058.1">
    <property type="nucleotide sequence ID" value="XM_016787383.1"/>
</dbReference>
<protein>
    <submittedName>
        <fullName evidence="3">Uncharacterized protein</fullName>
    </submittedName>
</protein>
<dbReference type="GeneID" id="27724030"/>
<feature type="transmembrane region" description="Helical" evidence="2">
    <location>
        <begin position="512"/>
        <end position="534"/>
    </location>
</feature>
<accession>A0A084G7E7</accession>
<keyword evidence="4" id="KW-1185">Reference proteome</keyword>
<comment type="caution">
    <text evidence="3">The sequence shown here is derived from an EMBL/GenBank/DDBJ whole genome shotgun (WGS) entry which is preliminary data.</text>
</comment>
<feature type="region of interest" description="Disordered" evidence="1">
    <location>
        <begin position="556"/>
        <end position="597"/>
    </location>
</feature>
<feature type="compositionally biased region" description="Basic and acidic residues" evidence="1">
    <location>
        <begin position="565"/>
        <end position="581"/>
    </location>
</feature>
<dbReference type="OMA" id="HVSQNGI"/>
<evidence type="ECO:0000256" key="1">
    <source>
        <dbReference type="SAM" id="MobiDB-lite"/>
    </source>
</evidence>
<sequence>MSLDSSTRYPVRIRWGEEDLLYPWTLFDLPHRSLPFPPLQQTISEWAALVNKSTSGQPVNLEFGPGVCETGMGQRNCTEACSNPAYFFRPMNFQSCLLLTGTARLIQQENYALDTEDEATARTIEAWGDFDLSTFNVTQALSNIAGCVSEECNESDRQDCVGFAGALKAMSDPANSNSFSEISSSFNQQIAQYCSITNIRTDPDIAGPGVILSYTFQTGLAVLFCLFLKLSLTWVRKTIHLLSWFGSPNLRKRGASLQQQLADSTFAAAAISSIAEFHKIQCYFIVSIQIATLLNFNAEDPSAGGNQSGSFAEAIFNSETSIVLSIASIAPVIFTQFGLHRAGIHWWYTFATMSVTVVLAITIYARQDLVMVSPDGLWETLVSERAVTSCGMNPAPIVYCGISDDPGFTTMDAYPVYIGSLVGLVGWVVLLVDQIACTIRTCSPSAAEKKRGILAWTARLLQRYQRSRAARRLVAPFVTVAELILFGNVAMYAILLALTIRETDFISLSSWGFGQVIAVMVWTPTMAKYLYYIIFGIERGFKERIPENYTISRQSSLAEQLQSSSKHDHKPESADSRKSGEAGEVVSFLGRGQQDER</sequence>
<dbReference type="AlphaFoldDB" id="A0A084G7E7"/>
<keyword evidence="2" id="KW-0812">Transmembrane</keyword>
<dbReference type="EMBL" id="JOWA01000095">
    <property type="protein sequence ID" value="KEZ43259.1"/>
    <property type="molecule type" value="Genomic_DNA"/>
</dbReference>
<reference evidence="3 4" key="1">
    <citation type="journal article" date="2014" name="Genome Announc.">
        <title>Draft genome sequence of the pathogenic fungus Scedosporium apiospermum.</title>
        <authorList>
            <person name="Vandeputte P."/>
            <person name="Ghamrawi S."/>
            <person name="Rechenmann M."/>
            <person name="Iltis A."/>
            <person name="Giraud S."/>
            <person name="Fleury M."/>
            <person name="Thornton C."/>
            <person name="Delhaes L."/>
            <person name="Meyer W."/>
            <person name="Papon N."/>
            <person name="Bouchara J.P."/>
        </authorList>
    </citation>
    <scope>NUCLEOTIDE SEQUENCE [LARGE SCALE GENOMIC DNA]</scope>
    <source>
        <strain evidence="3 4">IHEM 14462</strain>
    </source>
</reference>
<gene>
    <name evidence="3" type="ORF">SAPIO_CDS4958</name>
</gene>
<feature type="transmembrane region" description="Helical" evidence="2">
    <location>
        <begin position="346"/>
        <end position="365"/>
    </location>
</feature>
<dbReference type="Proteomes" id="UP000028545">
    <property type="component" value="Unassembled WGS sequence"/>
</dbReference>
<organism evidence="3 4">
    <name type="scientific">Pseudallescheria apiosperma</name>
    <name type="common">Scedosporium apiospermum</name>
    <dbReference type="NCBI Taxonomy" id="563466"/>
    <lineage>
        <taxon>Eukaryota</taxon>
        <taxon>Fungi</taxon>
        <taxon>Dikarya</taxon>
        <taxon>Ascomycota</taxon>
        <taxon>Pezizomycotina</taxon>
        <taxon>Sordariomycetes</taxon>
        <taxon>Hypocreomycetidae</taxon>
        <taxon>Microascales</taxon>
        <taxon>Microascaceae</taxon>
        <taxon>Scedosporium</taxon>
    </lineage>
</organism>
<evidence type="ECO:0000313" key="4">
    <source>
        <dbReference type="Proteomes" id="UP000028545"/>
    </source>
</evidence>
<keyword evidence="2" id="KW-1133">Transmembrane helix</keyword>
<feature type="transmembrane region" description="Helical" evidence="2">
    <location>
        <begin position="414"/>
        <end position="432"/>
    </location>
</feature>
<name>A0A084G7E7_PSEDA</name>
<evidence type="ECO:0000256" key="2">
    <source>
        <dbReference type="SAM" id="Phobius"/>
    </source>
</evidence>